<evidence type="ECO:0000256" key="2">
    <source>
        <dbReference type="ARBA" id="ARBA00022723"/>
    </source>
</evidence>
<dbReference type="AlphaFoldDB" id="A0A0G9JXR0"/>
<feature type="binding site" evidence="4">
    <location>
        <position position="84"/>
    </location>
    <ligand>
        <name>substrate</name>
    </ligand>
</feature>
<evidence type="ECO:0000256" key="5">
    <source>
        <dbReference type="PIRSR" id="PIRSR015582-2"/>
    </source>
</evidence>
<feature type="binding site" evidence="4">
    <location>
        <position position="149"/>
    </location>
    <ligand>
        <name>substrate</name>
    </ligand>
</feature>
<accession>A0A0G9JXR0</accession>
<dbReference type="PIRSF" id="PIRSF015582">
    <property type="entry name" value="Cit_lyase_B"/>
    <property type="match status" value="1"/>
</dbReference>
<evidence type="ECO:0000313" key="8">
    <source>
        <dbReference type="Proteomes" id="UP000035514"/>
    </source>
</evidence>
<dbReference type="Proteomes" id="UP000035514">
    <property type="component" value="Unassembled WGS sequence"/>
</dbReference>
<dbReference type="InterPro" id="IPR040442">
    <property type="entry name" value="Pyrv_kinase-like_dom_sf"/>
</dbReference>
<dbReference type="RefSeq" id="WP_020848414.1">
    <property type="nucleotide sequence ID" value="NZ_JAIQ01000107.1"/>
</dbReference>
<dbReference type="PATRIC" id="fig|1447256.3.peg.1467"/>
<evidence type="ECO:0000313" key="7">
    <source>
        <dbReference type="EMBL" id="KLD99053.1"/>
    </source>
</evidence>
<dbReference type="InterPro" id="IPR015813">
    <property type="entry name" value="Pyrv/PenolPyrv_kinase-like_dom"/>
</dbReference>
<name>A0A0G9JXR0_9BACT</name>
<dbReference type="Gene3D" id="6.10.140.960">
    <property type="match status" value="1"/>
</dbReference>
<evidence type="ECO:0000256" key="4">
    <source>
        <dbReference type="PIRSR" id="PIRSR015582-1"/>
    </source>
</evidence>
<dbReference type="Gene3D" id="3.20.20.60">
    <property type="entry name" value="Phosphoenolpyruvate-binding domains"/>
    <property type="match status" value="1"/>
</dbReference>
<comment type="cofactor">
    <cofactor evidence="1">
        <name>Mg(2+)</name>
        <dbReference type="ChEBI" id="CHEBI:18420"/>
    </cofactor>
</comment>
<evidence type="ECO:0000256" key="3">
    <source>
        <dbReference type="ARBA" id="ARBA00022842"/>
    </source>
</evidence>
<evidence type="ECO:0000256" key="1">
    <source>
        <dbReference type="ARBA" id="ARBA00001946"/>
    </source>
</evidence>
<dbReference type="GO" id="GO:0047777">
    <property type="term" value="F:(S)-citramalyl-CoA lyase activity"/>
    <property type="evidence" value="ECO:0007669"/>
    <property type="project" value="TreeGrafter"/>
</dbReference>
<organism evidence="7 8">
    <name type="scientific">Aliarcobacter butzleri L348</name>
    <dbReference type="NCBI Taxonomy" id="1447256"/>
    <lineage>
        <taxon>Bacteria</taxon>
        <taxon>Pseudomonadati</taxon>
        <taxon>Campylobacterota</taxon>
        <taxon>Epsilonproteobacteria</taxon>
        <taxon>Campylobacterales</taxon>
        <taxon>Arcobacteraceae</taxon>
        <taxon>Aliarcobacter</taxon>
    </lineage>
</organism>
<dbReference type="InterPro" id="IPR040186">
    <property type="entry name" value="Citramalyl-CoA_lyase"/>
</dbReference>
<sequence length="327" mass="36831">MTHPSEALFENGKSLPIIPTCEHFAGSEKLILKGFEMQKKLGPVFDITCDCEDGAETGKEVEHAQMIVRVVNSAENPYAMAGTRIHDHSHPDWRQDVDILVPGAGEKLAYITLPKSTCYEDAKTQIEYIQAVAKKAGIKREIPIHVLIETHGALQDVEKIATLPWLQVLDFGLMDFVSGYQGAIPAINMRSPGQFDHRLIGAAKARVAQAAIQNKVIPAHNVTLDLKNPYQTYKDAERARNEFGFMRMWSIYPTQVQAIVDAMKPDFTELEAAQNILIKAQDAEWGPIQYDGELHDRATYRYFWELVQRAKFSGANLLEETEKRFFA</sequence>
<dbReference type="GO" id="GO:0046872">
    <property type="term" value="F:metal ion binding"/>
    <property type="evidence" value="ECO:0007669"/>
    <property type="project" value="UniProtKB-KW"/>
</dbReference>
<feature type="domain" description="HpcH/HpaI aldolase/citrate lyase" evidence="6">
    <location>
        <begin position="76"/>
        <end position="240"/>
    </location>
</feature>
<keyword evidence="3 5" id="KW-0460">Magnesium</keyword>
<comment type="caution">
    <text evidence="7">The sequence shown here is derived from an EMBL/GenBank/DDBJ whole genome shotgun (WGS) entry which is preliminary data.</text>
</comment>
<proteinExistence type="predicted"/>
<feature type="binding site" evidence="5">
    <location>
        <position position="175"/>
    </location>
    <ligand>
        <name>Mg(2+)</name>
        <dbReference type="ChEBI" id="CHEBI:18420"/>
    </ligand>
</feature>
<dbReference type="PANTHER" id="PTHR11105:SF0">
    <property type="entry name" value="CITRAMALYL-COA LYASE, MITOCHONDRIAL"/>
    <property type="match status" value="1"/>
</dbReference>
<dbReference type="InterPro" id="IPR005000">
    <property type="entry name" value="Aldolase/citrate-lyase_domain"/>
</dbReference>
<reference evidence="7 8" key="1">
    <citation type="submission" date="2014-01" db="EMBL/GenBank/DDBJ databases">
        <title>Development of a Comparative Genomic Fingerprinting Assay for High Resolution Genotyping of Arcobacter butzleri.</title>
        <authorList>
            <person name="Webb A.L."/>
            <person name="Inglis G.D."/>
            <person name="Kruczkiewicz P."/>
            <person name="Selinger L.B."/>
            <person name="Taboada E.N."/>
        </authorList>
    </citation>
    <scope>NUCLEOTIDE SEQUENCE [LARGE SCALE GENOMIC DNA]</scope>
    <source>
        <strain evidence="7 8">L348</strain>
    </source>
</reference>
<dbReference type="SUPFAM" id="SSF51621">
    <property type="entry name" value="Phosphoenolpyruvate/pyruvate domain"/>
    <property type="match status" value="1"/>
</dbReference>
<dbReference type="GO" id="GO:0106064">
    <property type="term" value="P:regulation of cobalamin metabolic process"/>
    <property type="evidence" value="ECO:0007669"/>
    <property type="project" value="TreeGrafter"/>
</dbReference>
<dbReference type="PANTHER" id="PTHR11105">
    <property type="entry name" value="CITRATE LYASE SUBUNIT BETA-RELATED"/>
    <property type="match status" value="1"/>
</dbReference>
<feature type="binding site" evidence="5">
    <location>
        <position position="149"/>
    </location>
    <ligand>
        <name>Mg(2+)</name>
        <dbReference type="ChEBI" id="CHEBI:18420"/>
    </ligand>
</feature>
<dbReference type="EMBL" id="JAIQ01000107">
    <property type="protein sequence ID" value="KLD99053.1"/>
    <property type="molecule type" value="Genomic_DNA"/>
</dbReference>
<protein>
    <submittedName>
        <fullName evidence="7">Aldolase</fullName>
    </submittedName>
</protein>
<dbReference type="Pfam" id="PF03328">
    <property type="entry name" value="HpcH_HpaI"/>
    <property type="match status" value="1"/>
</dbReference>
<dbReference type="InterPro" id="IPR011206">
    <property type="entry name" value="Citrate_lyase_beta/mcl1/mcl2"/>
</dbReference>
<gene>
    <name evidence="7" type="ORF">AA20_07530</name>
</gene>
<evidence type="ECO:0000259" key="6">
    <source>
        <dbReference type="Pfam" id="PF03328"/>
    </source>
</evidence>
<keyword evidence="2 5" id="KW-0479">Metal-binding</keyword>